<dbReference type="EMBL" id="JAHRIQ010055674">
    <property type="protein sequence ID" value="MEQ2238916.1"/>
    <property type="molecule type" value="Genomic_DNA"/>
</dbReference>
<dbReference type="Proteomes" id="UP001482620">
    <property type="component" value="Unassembled WGS sequence"/>
</dbReference>
<name>A0ABV0U2G5_9TELE</name>
<proteinExistence type="predicted"/>
<comment type="caution">
    <text evidence="1">The sequence shown here is derived from an EMBL/GenBank/DDBJ whole genome shotgun (WGS) entry which is preliminary data.</text>
</comment>
<evidence type="ECO:0000313" key="1">
    <source>
        <dbReference type="EMBL" id="MEQ2238916.1"/>
    </source>
</evidence>
<keyword evidence="2" id="KW-1185">Reference proteome</keyword>
<sequence length="99" mass="11161">MHQDNYSKYFASSGPRQLSLIVGAMISAFSKTSCLVTASCGTTKEAITFFTSSNTQKKPVREQIQRCFMLGPTAMDFNIKLRYGPFWNFQNKVLTADFL</sequence>
<reference evidence="1 2" key="1">
    <citation type="submission" date="2021-06" db="EMBL/GenBank/DDBJ databases">
        <authorList>
            <person name="Palmer J.M."/>
        </authorList>
    </citation>
    <scope>NUCLEOTIDE SEQUENCE [LARGE SCALE GENOMIC DNA]</scope>
    <source>
        <strain evidence="2">if_2019</strain>
        <tissue evidence="1">Muscle</tissue>
    </source>
</reference>
<organism evidence="1 2">
    <name type="scientific">Ilyodon furcidens</name>
    <name type="common">goldbreast splitfin</name>
    <dbReference type="NCBI Taxonomy" id="33524"/>
    <lineage>
        <taxon>Eukaryota</taxon>
        <taxon>Metazoa</taxon>
        <taxon>Chordata</taxon>
        <taxon>Craniata</taxon>
        <taxon>Vertebrata</taxon>
        <taxon>Euteleostomi</taxon>
        <taxon>Actinopterygii</taxon>
        <taxon>Neopterygii</taxon>
        <taxon>Teleostei</taxon>
        <taxon>Neoteleostei</taxon>
        <taxon>Acanthomorphata</taxon>
        <taxon>Ovalentaria</taxon>
        <taxon>Atherinomorphae</taxon>
        <taxon>Cyprinodontiformes</taxon>
        <taxon>Goodeidae</taxon>
        <taxon>Ilyodon</taxon>
    </lineage>
</organism>
<accession>A0ABV0U2G5</accession>
<evidence type="ECO:0000313" key="2">
    <source>
        <dbReference type="Proteomes" id="UP001482620"/>
    </source>
</evidence>
<protein>
    <submittedName>
        <fullName evidence="1">Uncharacterized protein</fullName>
    </submittedName>
</protein>
<gene>
    <name evidence="1" type="ORF">ILYODFUR_038305</name>
</gene>